<proteinExistence type="predicted"/>
<evidence type="ECO:0000313" key="2">
    <source>
        <dbReference type="EMBL" id="PWU95887.1"/>
    </source>
</evidence>
<dbReference type="InterPro" id="IPR009944">
    <property type="entry name" value="Amastin"/>
</dbReference>
<accession>A0A2V2VHF0</accession>
<dbReference type="PANTHER" id="PTHR40741">
    <property type="entry name" value="AMASTIN-RELATED"/>
    <property type="match status" value="1"/>
</dbReference>
<dbReference type="VEuPathDB" id="TriTrypDB:TcG_05501"/>
<feature type="transmembrane region" description="Helical" evidence="1">
    <location>
        <begin position="105"/>
        <end position="131"/>
    </location>
</feature>
<reference evidence="2 3" key="1">
    <citation type="journal article" date="2018" name="Microb. Genom.">
        <title>Expanding an expanded genome: long-read sequencing of Trypanosoma cruzi.</title>
        <authorList>
            <person name="Berna L."/>
            <person name="Rodriguez M."/>
            <person name="Chiribao M.L."/>
            <person name="Parodi-Talice A."/>
            <person name="Pita S."/>
            <person name="Rijo G."/>
            <person name="Alvarez-Valin F."/>
            <person name="Robello C."/>
        </authorList>
    </citation>
    <scope>NUCLEOTIDE SEQUENCE [LARGE SCALE GENOMIC DNA]</scope>
    <source>
        <strain evidence="2 3">Dm28c</strain>
    </source>
</reference>
<evidence type="ECO:0000313" key="3">
    <source>
        <dbReference type="Proteomes" id="UP000246121"/>
    </source>
</evidence>
<feature type="transmembrane region" description="Helical" evidence="1">
    <location>
        <begin position="77"/>
        <end position="98"/>
    </location>
</feature>
<evidence type="ECO:0008006" key="4">
    <source>
        <dbReference type="Google" id="ProtNLM"/>
    </source>
</evidence>
<dbReference type="VEuPathDB" id="TriTrypDB:BCY84_19096"/>
<comment type="caution">
    <text evidence="2">The sequence shown here is derived from an EMBL/GenBank/DDBJ whole genome shotgun (WGS) entry which is preliminary data.</text>
</comment>
<keyword evidence="1" id="KW-1133">Transmembrane helix</keyword>
<protein>
    <recommendedName>
        <fullName evidence="4">Amastin</fullName>
    </recommendedName>
</protein>
<dbReference type="VEuPathDB" id="TriTrypDB:Tc_MARK_2663"/>
<dbReference type="VEuPathDB" id="TriTrypDB:TcCLB.507159.41"/>
<evidence type="ECO:0000256" key="1">
    <source>
        <dbReference type="SAM" id="Phobius"/>
    </source>
</evidence>
<name>A0A2V2VHF0_TRYCR</name>
<keyword evidence="1" id="KW-0812">Transmembrane</keyword>
<dbReference type="Proteomes" id="UP000246121">
    <property type="component" value="Unassembled WGS sequence"/>
</dbReference>
<dbReference type="VEuPathDB" id="TriTrypDB:TcBrA4_0122020"/>
<dbReference type="VEuPathDB" id="TriTrypDB:C3747_412g19"/>
<gene>
    <name evidence="2" type="ORF">C4B63_20g344</name>
</gene>
<dbReference type="EMBL" id="PRFA01000020">
    <property type="protein sequence ID" value="PWU95887.1"/>
    <property type="molecule type" value="Genomic_DNA"/>
</dbReference>
<dbReference type="AlphaFoldDB" id="A0A2V2VHF0"/>
<dbReference type="VEuPathDB" id="TriTrypDB:C4B63_20g344"/>
<keyword evidence="1" id="KW-0472">Membrane</keyword>
<feature type="transmembrane region" description="Helical" evidence="1">
    <location>
        <begin position="158"/>
        <end position="179"/>
    </location>
</feature>
<organism evidence="2 3">
    <name type="scientific">Trypanosoma cruzi</name>
    <dbReference type="NCBI Taxonomy" id="5693"/>
    <lineage>
        <taxon>Eukaryota</taxon>
        <taxon>Discoba</taxon>
        <taxon>Euglenozoa</taxon>
        <taxon>Kinetoplastea</taxon>
        <taxon>Metakinetoplastina</taxon>
        <taxon>Trypanosomatida</taxon>
        <taxon>Trypanosomatidae</taxon>
        <taxon>Trypanosoma</taxon>
        <taxon>Schizotrypanum</taxon>
    </lineage>
</organism>
<dbReference type="VEuPathDB" id="TriTrypDB:TcCLB.507485.45"/>
<dbReference type="Pfam" id="PF07344">
    <property type="entry name" value="Amastin"/>
    <property type="match status" value="1"/>
</dbReference>
<dbReference type="PANTHER" id="PTHR40741:SF1">
    <property type="entry name" value="AMASTIN"/>
    <property type="match status" value="1"/>
</dbReference>
<sequence length="180" mass="20168">MMYSRCRVTVLILTVLAIVCVFFSHIFPVLIKKTESLKTVYTLWYAESTLPDGSSIRRAVAGSSCGQYRTFFQAAEAFSVLSIGIGLVIAVFCFFQFLCVKVRFFFCFIWCLMFLAFLFCGACVAVVVYGYMKGFCQGGGPISLKFAPFKDQGFDFGVSFYFICIACGLFLLSSFFECFA</sequence>
<dbReference type="VEuPathDB" id="TriTrypDB:TcCL_NonESM13580"/>